<dbReference type="Proteomes" id="UP000582016">
    <property type="component" value="Unassembled WGS sequence"/>
</dbReference>
<accession>A0A8H5N9N0</accession>
<feature type="signal peptide" evidence="1">
    <location>
        <begin position="1"/>
        <end position="20"/>
    </location>
</feature>
<name>A0A8H5N9N0_9HYPO</name>
<evidence type="ECO:0000313" key="2">
    <source>
        <dbReference type="EMBL" id="KAF5556838.1"/>
    </source>
</evidence>
<keyword evidence="3" id="KW-1185">Reference proteome</keyword>
<evidence type="ECO:0000256" key="1">
    <source>
        <dbReference type="SAM" id="SignalP"/>
    </source>
</evidence>
<comment type="caution">
    <text evidence="2">The sequence shown here is derived from an EMBL/GenBank/DDBJ whole genome shotgun (WGS) entry which is preliminary data.</text>
</comment>
<evidence type="ECO:0000313" key="3">
    <source>
        <dbReference type="Proteomes" id="UP000582016"/>
    </source>
</evidence>
<gene>
    <name evidence="2" type="ORF">FPHYL_7869</name>
</gene>
<feature type="chain" id="PRO_5034017296" description="Secreted protein" evidence="1">
    <location>
        <begin position="21"/>
        <end position="129"/>
    </location>
</feature>
<evidence type="ECO:0008006" key="4">
    <source>
        <dbReference type="Google" id="ProtNLM"/>
    </source>
</evidence>
<dbReference type="OrthoDB" id="4825549at2759"/>
<protein>
    <recommendedName>
        <fullName evidence="4">Secreted protein</fullName>
    </recommendedName>
</protein>
<dbReference type="EMBL" id="JAAOAQ010000285">
    <property type="protein sequence ID" value="KAF5556838.1"/>
    <property type="molecule type" value="Genomic_DNA"/>
</dbReference>
<keyword evidence="1" id="KW-0732">Signal</keyword>
<sequence length="129" mass="14046">MKPLNLLMALIGLSIKPVSARCFFTGAKWQDRAAARQHAVDACKGDDGSYRGAFKGRFAAGQAVNKCIQHSPTQNIKFMIQNVDVFRDQDLDGDGCVVRLQHEINSCSRGGSSVAGDWIFRADPNKGTC</sequence>
<reference evidence="2 3" key="1">
    <citation type="submission" date="2020-05" db="EMBL/GenBank/DDBJ databases">
        <title>Identification and distribution of gene clusters putatively required for synthesis of sphingolipid metabolism inhibitors in phylogenetically diverse species of the filamentous fungus Fusarium.</title>
        <authorList>
            <person name="Kim H.-S."/>
            <person name="Busman M."/>
            <person name="Brown D.W."/>
            <person name="Divon H."/>
            <person name="Uhlig S."/>
            <person name="Proctor R.H."/>
        </authorList>
    </citation>
    <scope>NUCLEOTIDE SEQUENCE [LARGE SCALE GENOMIC DNA]</scope>
    <source>
        <strain evidence="2 3">NRRL 13617</strain>
    </source>
</reference>
<dbReference type="AlphaFoldDB" id="A0A8H5N9N0"/>
<organism evidence="2 3">
    <name type="scientific">Fusarium phyllophilum</name>
    <dbReference type="NCBI Taxonomy" id="47803"/>
    <lineage>
        <taxon>Eukaryota</taxon>
        <taxon>Fungi</taxon>
        <taxon>Dikarya</taxon>
        <taxon>Ascomycota</taxon>
        <taxon>Pezizomycotina</taxon>
        <taxon>Sordariomycetes</taxon>
        <taxon>Hypocreomycetidae</taxon>
        <taxon>Hypocreales</taxon>
        <taxon>Nectriaceae</taxon>
        <taxon>Fusarium</taxon>
        <taxon>Fusarium fujikuroi species complex</taxon>
    </lineage>
</organism>
<proteinExistence type="predicted"/>